<feature type="domain" description="FF" evidence="12">
    <location>
        <begin position="739"/>
        <end position="793"/>
    </location>
</feature>
<organism evidence="14 15">
    <name type="scientific">Taxus chinensis</name>
    <name type="common">Chinese yew</name>
    <name type="synonym">Taxus wallichiana var. chinensis</name>
    <dbReference type="NCBI Taxonomy" id="29808"/>
    <lineage>
        <taxon>Eukaryota</taxon>
        <taxon>Viridiplantae</taxon>
        <taxon>Streptophyta</taxon>
        <taxon>Embryophyta</taxon>
        <taxon>Tracheophyta</taxon>
        <taxon>Spermatophyta</taxon>
        <taxon>Pinopsida</taxon>
        <taxon>Pinidae</taxon>
        <taxon>Conifers II</taxon>
        <taxon>Cupressales</taxon>
        <taxon>Taxaceae</taxon>
        <taxon>Taxus</taxon>
    </lineage>
</organism>
<evidence type="ECO:0000256" key="1">
    <source>
        <dbReference type="ARBA" id="ARBA00004123"/>
    </source>
</evidence>
<feature type="compositionally biased region" description="Basic and acidic residues" evidence="10">
    <location>
        <begin position="1087"/>
        <end position="1102"/>
    </location>
</feature>
<keyword evidence="9" id="KW-0175">Coiled coil</keyword>
<evidence type="ECO:0000256" key="6">
    <source>
        <dbReference type="ARBA" id="ARBA00056384"/>
    </source>
</evidence>
<dbReference type="GO" id="GO:0045292">
    <property type="term" value="P:mRNA cis splicing, via spliceosome"/>
    <property type="evidence" value="ECO:0007669"/>
    <property type="project" value="InterPro"/>
</dbReference>
<evidence type="ECO:0000256" key="2">
    <source>
        <dbReference type="ARBA" id="ARBA00022664"/>
    </source>
</evidence>
<dbReference type="FunFam" id="1.10.10.440:FF:000013">
    <property type="entry name" value="pre-mRNA-processing protein 40A isoform X1"/>
    <property type="match status" value="1"/>
</dbReference>
<feature type="coiled-coil region" evidence="9">
    <location>
        <begin position="865"/>
        <end position="892"/>
    </location>
</feature>
<dbReference type="Pfam" id="PF00397">
    <property type="entry name" value="WW"/>
    <property type="match status" value="2"/>
</dbReference>
<feature type="region of interest" description="Disordered" evidence="10">
    <location>
        <begin position="537"/>
        <end position="559"/>
    </location>
</feature>
<dbReference type="InterPro" id="IPR036517">
    <property type="entry name" value="FF_domain_sf"/>
</dbReference>
<evidence type="ECO:0000256" key="3">
    <source>
        <dbReference type="ARBA" id="ARBA00022737"/>
    </source>
</evidence>
<feature type="region of interest" description="Disordered" evidence="10">
    <location>
        <begin position="1007"/>
        <end position="1152"/>
    </location>
</feature>
<feature type="compositionally biased region" description="Polar residues" evidence="10">
    <location>
        <begin position="80"/>
        <end position="111"/>
    </location>
</feature>
<feature type="region of interest" description="Disordered" evidence="10">
    <location>
        <begin position="176"/>
        <end position="195"/>
    </location>
</feature>
<dbReference type="InterPro" id="IPR013320">
    <property type="entry name" value="ConA-like_dom_sf"/>
</dbReference>
<keyword evidence="15" id="KW-1185">Reference proteome</keyword>
<dbReference type="SUPFAM" id="SSF81698">
    <property type="entry name" value="FF domain"/>
    <property type="match status" value="5"/>
</dbReference>
<evidence type="ECO:0008006" key="16">
    <source>
        <dbReference type="Google" id="ProtNLM"/>
    </source>
</evidence>
<comment type="function">
    <text evidence="6">Binds the phosphorylated C-terminal domain (CTD) of the largest subunit of RNA polymerase II and functions as a scaffold for RNA processing machineries. May be involved in pre-mRNA splicing.</text>
</comment>
<dbReference type="Gene3D" id="2.20.70.10">
    <property type="match status" value="2"/>
</dbReference>
<accession>A0AA38GVI5</accession>
<feature type="non-terminal residue" evidence="14">
    <location>
        <position position="1"/>
    </location>
</feature>
<dbReference type="SMART" id="SM00456">
    <property type="entry name" value="WW"/>
    <property type="match status" value="2"/>
</dbReference>
<evidence type="ECO:0000256" key="7">
    <source>
        <dbReference type="ARBA" id="ARBA00061317"/>
    </source>
</evidence>
<feature type="domain" description="FF" evidence="12">
    <location>
        <begin position="946"/>
        <end position="1001"/>
    </location>
</feature>
<feature type="domain" description="FF" evidence="12">
    <location>
        <begin position="812"/>
        <end position="874"/>
    </location>
</feature>
<evidence type="ECO:0000259" key="12">
    <source>
        <dbReference type="PROSITE" id="PS51676"/>
    </source>
</evidence>
<dbReference type="SMART" id="SM00441">
    <property type="entry name" value="FF"/>
    <property type="match status" value="5"/>
</dbReference>
<dbReference type="PROSITE" id="PS51762">
    <property type="entry name" value="GH16_2"/>
    <property type="match status" value="1"/>
</dbReference>
<evidence type="ECO:0000313" key="15">
    <source>
        <dbReference type="Proteomes" id="UP000824469"/>
    </source>
</evidence>
<dbReference type="CDD" id="cd00201">
    <property type="entry name" value="WW"/>
    <property type="match status" value="2"/>
</dbReference>
<dbReference type="GO" id="GO:0070063">
    <property type="term" value="F:RNA polymerase binding"/>
    <property type="evidence" value="ECO:0007669"/>
    <property type="project" value="UniProtKB-ARBA"/>
</dbReference>
<feature type="domain" description="FF" evidence="12">
    <location>
        <begin position="604"/>
        <end position="658"/>
    </location>
</feature>
<feature type="coiled-coil region" evidence="9">
    <location>
        <begin position="657"/>
        <end position="691"/>
    </location>
</feature>
<dbReference type="GO" id="GO:0005685">
    <property type="term" value="C:U1 snRNP"/>
    <property type="evidence" value="ECO:0007669"/>
    <property type="project" value="TreeGrafter"/>
</dbReference>
<feature type="region of interest" description="Disordered" evidence="10">
    <location>
        <begin position="272"/>
        <end position="297"/>
    </location>
</feature>
<dbReference type="GO" id="GO:0003723">
    <property type="term" value="F:RNA binding"/>
    <property type="evidence" value="ECO:0007669"/>
    <property type="project" value="TreeGrafter"/>
</dbReference>
<dbReference type="FunFam" id="1.10.10.440:FF:000026">
    <property type="entry name" value="Pre-mRNA-processing protein 40A"/>
    <property type="match status" value="1"/>
</dbReference>
<feature type="compositionally biased region" description="Basic and acidic residues" evidence="10">
    <location>
        <begin position="1031"/>
        <end position="1077"/>
    </location>
</feature>
<keyword evidence="4" id="KW-0508">mRNA splicing</keyword>
<dbReference type="GO" id="GO:0005975">
    <property type="term" value="P:carbohydrate metabolic process"/>
    <property type="evidence" value="ECO:0007669"/>
    <property type="project" value="InterPro"/>
</dbReference>
<evidence type="ECO:0000313" key="14">
    <source>
        <dbReference type="EMBL" id="KAH9329126.1"/>
    </source>
</evidence>
<name>A0AA38GVI5_TAXCH</name>
<dbReference type="Pfam" id="PF00722">
    <property type="entry name" value="Glyco_hydro_16"/>
    <property type="match status" value="1"/>
</dbReference>
<feature type="coiled-coil region" evidence="9">
    <location>
        <begin position="787"/>
        <end position="817"/>
    </location>
</feature>
<feature type="compositionally biased region" description="Polar residues" evidence="10">
    <location>
        <begin position="61"/>
        <end position="73"/>
    </location>
</feature>
<dbReference type="Gene3D" id="2.60.120.200">
    <property type="match status" value="1"/>
</dbReference>
<dbReference type="PROSITE" id="PS51676">
    <property type="entry name" value="FF"/>
    <property type="match status" value="5"/>
</dbReference>
<feature type="domain" description="GH16" evidence="13">
    <location>
        <begin position="1144"/>
        <end position="1348"/>
    </location>
</feature>
<protein>
    <recommendedName>
        <fullName evidence="16">Pre-mRNA-processing protein 40A</fullName>
    </recommendedName>
</protein>
<comment type="caution">
    <text evidence="14">The sequence shown here is derived from an EMBL/GenBank/DDBJ whole genome shotgun (WGS) entry which is preliminary data.</text>
</comment>
<dbReference type="PROSITE" id="PS50020">
    <property type="entry name" value="WW_DOMAIN_2"/>
    <property type="match status" value="2"/>
</dbReference>
<dbReference type="Pfam" id="PF01846">
    <property type="entry name" value="FF"/>
    <property type="match status" value="5"/>
</dbReference>
<dbReference type="PANTHER" id="PTHR11864">
    <property type="entry name" value="PRE-MRNA-PROCESSING PROTEIN PRP40"/>
    <property type="match status" value="1"/>
</dbReference>
<dbReference type="GO" id="GO:0004553">
    <property type="term" value="F:hydrolase activity, hydrolyzing O-glycosyl compounds"/>
    <property type="evidence" value="ECO:0007669"/>
    <property type="project" value="InterPro"/>
</dbReference>
<feature type="domain" description="WW" evidence="11">
    <location>
        <begin position="289"/>
        <end position="322"/>
    </location>
</feature>
<keyword evidence="5" id="KW-0539">Nucleus</keyword>
<gene>
    <name evidence="14" type="ORF">KI387_001234</name>
</gene>
<evidence type="ECO:0000256" key="10">
    <source>
        <dbReference type="SAM" id="MobiDB-lite"/>
    </source>
</evidence>
<dbReference type="FunFam" id="2.20.70.10:FF:000228">
    <property type="entry name" value="Pre-mRNA-processing protein 40A"/>
    <property type="match status" value="1"/>
</dbReference>
<dbReference type="InterPro" id="IPR002713">
    <property type="entry name" value="FF_domain"/>
</dbReference>
<dbReference type="OMA" id="QQPRPMI"/>
<dbReference type="FunFam" id="1.10.10.440:FF:000024">
    <property type="entry name" value="Pre-mRNA-processing protein 40A"/>
    <property type="match status" value="1"/>
</dbReference>
<evidence type="ECO:0000259" key="13">
    <source>
        <dbReference type="PROSITE" id="PS51762"/>
    </source>
</evidence>
<dbReference type="SUPFAM" id="SSF49899">
    <property type="entry name" value="Concanavalin A-like lectins/glucanases"/>
    <property type="match status" value="1"/>
</dbReference>
<comment type="similarity">
    <text evidence="7">Belongs to the PRPF40 family.</text>
</comment>
<dbReference type="EMBL" id="JAHRHJ020000001">
    <property type="protein sequence ID" value="KAH9329126.1"/>
    <property type="molecule type" value="Genomic_DNA"/>
</dbReference>
<evidence type="ECO:0000259" key="11">
    <source>
        <dbReference type="PROSITE" id="PS50020"/>
    </source>
</evidence>
<feature type="region of interest" description="Disordered" evidence="10">
    <location>
        <begin position="1"/>
        <end position="43"/>
    </location>
</feature>
<dbReference type="Pfam" id="PF25432">
    <property type="entry name" value="FF_PRPF40A"/>
    <property type="match status" value="1"/>
</dbReference>
<dbReference type="InterPro" id="IPR000757">
    <property type="entry name" value="Beta-glucanase-like"/>
</dbReference>
<dbReference type="Proteomes" id="UP000824469">
    <property type="component" value="Unassembled WGS sequence"/>
</dbReference>
<dbReference type="InterPro" id="IPR039726">
    <property type="entry name" value="Prp40-like"/>
</dbReference>
<dbReference type="PANTHER" id="PTHR11864:SF0">
    <property type="entry name" value="PRP40 PRE-MRNA PROCESSING FACTOR 40 HOMOLOG A (YEAST)"/>
    <property type="match status" value="1"/>
</dbReference>
<proteinExistence type="inferred from homology"/>
<feature type="region of interest" description="Disordered" evidence="10">
    <location>
        <begin position="56"/>
        <end position="128"/>
    </location>
</feature>
<dbReference type="GO" id="GO:0071004">
    <property type="term" value="C:U2-type prespliceosome"/>
    <property type="evidence" value="ECO:0007669"/>
    <property type="project" value="TreeGrafter"/>
</dbReference>
<feature type="compositionally biased region" description="Basic and acidic residues" evidence="10">
    <location>
        <begin position="1007"/>
        <end position="1018"/>
    </location>
</feature>
<comment type="subunit">
    <text evidence="8">Interacts (via the WW domains) with the phosphorylated C-terminal domain of NRPB1 (via CTD domain).</text>
</comment>
<keyword evidence="3" id="KW-0677">Repeat</keyword>
<feature type="domain" description="FF" evidence="12">
    <location>
        <begin position="668"/>
        <end position="726"/>
    </location>
</feature>
<dbReference type="SUPFAM" id="SSF51045">
    <property type="entry name" value="WW domain"/>
    <property type="match status" value="2"/>
</dbReference>
<feature type="non-terminal residue" evidence="14">
    <location>
        <position position="1393"/>
    </location>
</feature>
<feature type="compositionally biased region" description="Basic residues" evidence="10">
    <location>
        <begin position="1103"/>
        <end position="1116"/>
    </location>
</feature>
<evidence type="ECO:0000256" key="8">
    <source>
        <dbReference type="ARBA" id="ARBA00064817"/>
    </source>
</evidence>
<feature type="domain" description="WW" evidence="11">
    <location>
        <begin position="330"/>
        <end position="363"/>
    </location>
</feature>
<keyword evidence="2" id="KW-0507">mRNA processing</keyword>
<feature type="compositionally biased region" description="Low complexity" evidence="10">
    <location>
        <begin position="24"/>
        <end position="42"/>
    </location>
</feature>
<dbReference type="InterPro" id="IPR001202">
    <property type="entry name" value="WW_dom"/>
</dbReference>
<dbReference type="InterPro" id="IPR036020">
    <property type="entry name" value="WW_dom_sf"/>
</dbReference>
<dbReference type="PROSITE" id="PS01159">
    <property type="entry name" value="WW_DOMAIN_1"/>
    <property type="match status" value="1"/>
</dbReference>
<evidence type="ECO:0000256" key="9">
    <source>
        <dbReference type="SAM" id="Coils"/>
    </source>
</evidence>
<dbReference type="Gene3D" id="1.10.10.440">
    <property type="entry name" value="FF domain"/>
    <property type="match status" value="5"/>
</dbReference>
<evidence type="ECO:0000256" key="5">
    <source>
        <dbReference type="ARBA" id="ARBA00023242"/>
    </source>
</evidence>
<reference evidence="14 15" key="1">
    <citation type="journal article" date="2021" name="Nat. Plants">
        <title>The Taxus genome provides insights into paclitaxel biosynthesis.</title>
        <authorList>
            <person name="Xiong X."/>
            <person name="Gou J."/>
            <person name="Liao Q."/>
            <person name="Li Y."/>
            <person name="Zhou Q."/>
            <person name="Bi G."/>
            <person name="Li C."/>
            <person name="Du R."/>
            <person name="Wang X."/>
            <person name="Sun T."/>
            <person name="Guo L."/>
            <person name="Liang H."/>
            <person name="Lu P."/>
            <person name="Wu Y."/>
            <person name="Zhang Z."/>
            <person name="Ro D.K."/>
            <person name="Shang Y."/>
            <person name="Huang S."/>
            <person name="Yan J."/>
        </authorList>
    </citation>
    <scope>NUCLEOTIDE SEQUENCE [LARGE SCALE GENOMIC DNA]</scope>
    <source>
        <strain evidence="14">Ta-2019</strain>
    </source>
</reference>
<comment type="subcellular location">
    <subcellularLocation>
        <location evidence="1">Nucleus</location>
    </subcellularLocation>
</comment>
<sequence>PPTPVAPVVSGQPLAPQAHFGEHSSASGPLLPRPPSLASSDLTQSFGVPQTLQFQPAVPPQQGQKFMSSTSMQFRPPIFSSGQGIPQTTMGGPSPVQLQPMQYSPQVQQFSLRPGQQPQPPPSSHVVSTAFPQQPLLATSSQVFSASYPQQPLPMSSSQLLSVSYSQQPLPTSSSQLLSVSYSQPPQPTQPSQVLSAPHVQQPRPMINGNIPLPKPISVPAPPGFWGLRMPPSSSFTFATSLPRTQLQNTTGTIPPSNQLSTQSQQGLALTMPQSSSHGAFGQAPQPNLQFPSDWQEHTTSDGKRYYYNKKTRQSSWEKPYELLTPIERADASTDWKEFTTSDGRKYFFNKVTKQSKWTIPEEMEAARKQAVQAATCLSFPKVDSVQAAAASPLSVPVTSSSLIAYTDKSIGNSYTPSAISGSQAVASVSIAAMPQTCSSLSSSVASLKDSSSAGVMSSVMPASVSASCAPVAVIAATPSLVSSPLLVASTSAETTSVVTSTNISASMSTGTFTTVAPPIPDVEVVAITAPSSPMAHSSTSAAPLNIDKANSGDTKEGGIDEASAQDLEEAKKAMPVTGKINVTPLLDKKSLPMVEEPVTYANKMEAKLAFKQLLESAHVESDWTWEQAMRVIINDKRYGALKSLAERRQAFFEYSVQRKKHEAEEKRLNLKRARSEFIKMLEECKELTSTTRWSKVTSLFENDPRFQALERGREKEELFEDYLLGLQRKERDRAREQRKRNLSEYREFLASCDFIEANTQWRKVQDRLEKDQRCYQLDPIDRLEVFQEYVRDVENKEEEERRIKKEQLRRKEHKNRDVFRKLMEEHKSSGLLTAKTIWSDYFVKVKDYPAYQDVASNTSGLTPKELFEDVVEELEKQYDADRARIKDAMKMMKITVTSASTLDKFKADMAEAGDLVMISEPNLKLFFEDVFERAREKEEKEARKRQRLADDFKHLLLSTKAISSSARWEDCKPLLEDTQEYRAIKESTFRRNIFDEYIDNLQQKEMEREKELEEEKRKKEKERKKRKDKKDRDKEHDREKKEQSRRDQDSLYHDAADRDNREQNGDQLKDQEIEKERKHKKHHHKSTEDLSSDKDDREDSKKSRKHRKKSSRKHGHDSGSHGEHRHKRHRRDRDELRGNGAVEHEDGEVKDDEEYANLYGAQHQNVSLDESSVSLTLDKSSGSGFKSKEAYMYGFFNAAVKLQAGYTAGVLTSFYLSNNQVYDGWHDEIDIEFLGTIPGEPYTLQTNIYGNGSGDGPNVIGREQKFHLWFDPTQDFHNYSILWTPQQILFLVDGIPIRSFPKVESLGVTYPSKPMSVYATIWDASSWATDGGKYKADYTYEPFVSIYTGFQTIGCNKKDDYCSQVLLDGCLVSPNLNTYQRSAMEYVKSHYM</sequence>
<evidence type="ECO:0000256" key="4">
    <source>
        <dbReference type="ARBA" id="ARBA00023187"/>
    </source>
</evidence>
<feature type="compositionally biased region" description="Basic residues" evidence="10">
    <location>
        <begin position="1019"/>
        <end position="1030"/>
    </location>
</feature>